<evidence type="ECO:0008006" key="4">
    <source>
        <dbReference type="Google" id="ProtNLM"/>
    </source>
</evidence>
<dbReference type="GeneID" id="87891580"/>
<evidence type="ECO:0000313" key="3">
    <source>
        <dbReference type="Proteomes" id="UP001322138"/>
    </source>
</evidence>
<evidence type="ECO:0000256" key="1">
    <source>
        <dbReference type="SAM" id="SignalP"/>
    </source>
</evidence>
<accession>A0ABR0FVF7</accession>
<dbReference type="InterPro" id="IPR012338">
    <property type="entry name" value="Beta-lactam/transpept-like"/>
</dbReference>
<dbReference type="InterPro" id="IPR051478">
    <property type="entry name" value="Beta-lactamase-like_AB/R"/>
</dbReference>
<dbReference type="EMBL" id="JAFFGZ010000004">
    <property type="protein sequence ID" value="KAK4646842.1"/>
    <property type="molecule type" value="Genomic_DNA"/>
</dbReference>
<feature type="signal peptide" evidence="1">
    <location>
        <begin position="1"/>
        <end position="21"/>
    </location>
</feature>
<evidence type="ECO:0000313" key="2">
    <source>
        <dbReference type="EMBL" id="KAK4646842.1"/>
    </source>
</evidence>
<dbReference type="Proteomes" id="UP001322138">
    <property type="component" value="Unassembled WGS sequence"/>
</dbReference>
<proteinExistence type="predicted"/>
<feature type="chain" id="PRO_5045908740" description="Beta-lactamase-related domain-containing protein" evidence="1">
    <location>
        <begin position="22"/>
        <end position="227"/>
    </location>
</feature>
<comment type="caution">
    <text evidence="2">The sequence shown here is derived from an EMBL/GenBank/DDBJ whole genome shotgun (WGS) entry which is preliminary data.</text>
</comment>
<dbReference type="RefSeq" id="XP_062735818.1">
    <property type="nucleotide sequence ID" value="XM_062872416.1"/>
</dbReference>
<dbReference type="SUPFAM" id="SSF56601">
    <property type="entry name" value="beta-lactamase/transpeptidase-like"/>
    <property type="match status" value="1"/>
</dbReference>
<organism evidence="2 3">
    <name type="scientific">Podospora bellae-mahoneyi</name>
    <dbReference type="NCBI Taxonomy" id="2093777"/>
    <lineage>
        <taxon>Eukaryota</taxon>
        <taxon>Fungi</taxon>
        <taxon>Dikarya</taxon>
        <taxon>Ascomycota</taxon>
        <taxon>Pezizomycotina</taxon>
        <taxon>Sordariomycetes</taxon>
        <taxon>Sordariomycetidae</taxon>
        <taxon>Sordariales</taxon>
        <taxon>Podosporaceae</taxon>
        <taxon>Podospora</taxon>
    </lineage>
</organism>
<reference evidence="2 3" key="1">
    <citation type="journal article" date="2023" name="bioRxiv">
        <title>High-quality genome assemblies of four members of thePodospora anserinaspecies complex.</title>
        <authorList>
            <person name="Ament-Velasquez S.L."/>
            <person name="Vogan A.A."/>
            <person name="Wallerman O."/>
            <person name="Hartmann F."/>
            <person name="Gautier V."/>
            <person name="Silar P."/>
            <person name="Giraud T."/>
            <person name="Johannesson H."/>
        </authorList>
    </citation>
    <scope>NUCLEOTIDE SEQUENCE [LARGE SCALE GENOMIC DNA]</scope>
    <source>
        <strain evidence="2 3">CBS 112042</strain>
    </source>
</reference>
<dbReference type="Gene3D" id="3.40.710.10">
    <property type="entry name" value="DD-peptidase/beta-lactamase superfamily"/>
    <property type="match status" value="1"/>
</dbReference>
<dbReference type="PANTHER" id="PTHR22935">
    <property type="entry name" value="PENICILLIN-BINDING PROTEIN"/>
    <property type="match status" value="1"/>
</dbReference>
<keyword evidence="3" id="KW-1185">Reference proteome</keyword>
<dbReference type="PANTHER" id="PTHR22935:SF95">
    <property type="entry name" value="BETA-LACTAMASE-LIKE 1-RELATED"/>
    <property type="match status" value="1"/>
</dbReference>
<keyword evidence="1" id="KW-0732">Signal</keyword>
<protein>
    <recommendedName>
        <fullName evidence="4">Beta-lactamase-related domain-containing protein</fullName>
    </recommendedName>
</protein>
<gene>
    <name evidence="2" type="ORF">QC761_0046940</name>
</gene>
<sequence>MQPINLLLFVSITTYIQVSWAAPNEHCPPLGPVLPPPTHASSSPAVASSVSTLQRFLDVYTAQFNHSAVAIGLNSIHEKDYILEYAYSPPNRNARGVQEVNSDSVFRIASVSKIFPVLGLLRLHGVSLDDPVTKYRAKPHLDYSLRRNYSWGSGITFVRYWCRHFWAVQMAWVFQTATGQCFLNDLANGLRSSSHFPQTLFTRTRDSPFSVCIRVCHKQVFQGLCAA</sequence>
<name>A0ABR0FVF7_9PEZI</name>